<keyword evidence="4" id="KW-1185">Reference proteome</keyword>
<dbReference type="eggNOG" id="COG0421">
    <property type="taxonomic scope" value="Bacteria"/>
</dbReference>
<dbReference type="AlphaFoldDB" id="W8F2U5"/>
<dbReference type="STRING" id="1227739.Hsw_3668"/>
<dbReference type="PANTHER" id="PTHR43317:SF1">
    <property type="entry name" value="THERMOSPERMINE SYNTHASE ACAULIS5"/>
    <property type="match status" value="1"/>
</dbReference>
<dbReference type="GO" id="GO:0006596">
    <property type="term" value="P:polyamine biosynthetic process"/>
    <property type="evidence" value="ECO:0007669"/>
    <property type="project" value="UniProtKB-KW"/>
</dbReference>
<evidence type="ECO:0000313" key="3">
    <source>
        <dbReference type="EMBL" id="AHJ99263.1"/>
    </source>
</evidence>
<dbReference type="RefSeq" id="WP_052346624.1">
    <property type="nucleotide sequence ID" value="NZ_CP007145.1"/>
</dbReference>
<accession>W8F2U5</accession>
<dbReference type="Pfam" id="PF08241">
    <property type="entry name" value="Methyltransf_11"/>
    <property type="match status" value="1"/>
</dbReference>
<dbReference type="InterPro" id="IPR029063">
    <property type="entry name" value="SAM-dependent_MTases_sf"/>
</dbReference>
<dbReference type="Gene3D" id="3.40.50.150">
    <property type="entry name" value="Vaccinia Virus protein VP39"/>
    <property type="match status" value="1"/>
</dbReference>
<sequence>MNKLLQLLRQGLSYLMPLTRRVSSEYSGQLEITLHRGHKELNTVHANYSYGSLERVLRYGLLFAPTKPTEPALVLGLGGGSVVKLLRQERGLIAPVTAVELDAAIIRLAAAEFGIRADAQLQVVCADAFEWVKTAPEANFALVVVDLFLDLDLPAGLHDAGFWRQLYRLVLPGGYVLFNLLTTTELWPDGQELPEFLSDLGFVVRDLEVERYNRLLVLHKPAA</sequence>
<dbReference type="PATRIC" id="fig|1227739.3.peg.3825"/>
<dbReference type="KEGG" id="hsw:Hsw_3668"/>
<dbReference type="SUPFAM" id="SSF53335">
    <property type="entry name" value="S-adenosyl-L-methionine-dependent methyltransferases"/>
    <property type="match status" value="1"/>
</dbReference>
<dbReference type="OrthoDB" id="650847at2"/>
<organism evidence="3 4">
    <name type="scientific">Hymenobacter swuensis DY53</name>
    <dbReference type="NCBI Taxonomy" id="1227739"/>
    <lineage>
        <taxon>Bacteria</taxon>
        <taxon>Pseudomonadati</taxon>
        <taxon>Bacteroidota</taxon>
        <taxon>Cytophagia</taxon>
        <taxon>Cytophagales</taxon>
        <taxon>Hymenobacteraceae</taxon>
        <taxon>Hymenobacter</taxon>
    </lineage>
</organism>
<name>W8F2U5_9BACT</name>
<dbReference type="PANTHER" id="PTHR43317">
    <property type="entry name" value="THERMOSPERMINE SYNTHASE ACAULIS5"/>
    <property type="match status" value="1"/>
</dbReference>
<evidence type="ECO:0000256" key="1">
    <source>
        <dbReference type="ARBA" id="ARBA00023115"/>
    </source>
</evidence>
<evidence type="ECO:0000313" key="4">
    <source>
        <dbReference type="Proteomes" id="UP000019423"/>
    </source>
</evidence>
<gene>
    <name evidence="3" type="ORF">Hsw_3668</name>
</gene>
<dbReference type="Proteomes" id="UP000019423">
    <property type="component" value="Chromosome"/>
</dbReference>
<dbReference type="CDD" id="cd02440">
    <property type="entry name" value="AdoMet_MTases"/>
    <property type="match status" value="1"/>
</dbReference>
<dbReference type="InterPro" id="IPR013216">
    <property type="entry name" value="Methyltransf_11"/>
</dbReference>
<keyword evidence="1" id="KW-0620">Polyamine biosynthesis</keyword>
<reference evidence="3 4" key="1">
    <citation type="submission" date="2014-01" db="EMBL/GenBank/DDBJ databases">
        <title>Complete genome sequence of ionizing-radiation resistance bacterium Hymenobacter swuensis DY53.</title>
        <authorList>
            <person name="Jung J.-H."/>
            <person name="Jeong S.-W."/>
            <person name="Joe M.-H."/>
            <person name="Cho y.-j."/>
            <person name="Kim M.-K."/>
            <person name="Lim S.-Y."/>
        </authorList>
    </citation>
    <scope>NUCLEOTIDE SEQUENCE [LARGE SCALE GENOMIC DNA]</scope>
    <source>
        <strain evidence="3 4">DY53</strain>
    </source>
</reference>
<evidence type="ECO:0000259" key="2">
    <source>
        <dbReference type="Pfam" id="PF08241"/>
    </source>
</evidence>
<dbReference type="EMBL" id="CP007145">
    <property type="protein sequence ID" value="AHJ99263.1"/>
    <property type="molecule type" value="Genomic_DNA"/>
</dbReference>
<proteinExistence type="predicted"/>
<dbReference type="GO" id="GO:0008757">
    <property type="term" value="F:S-adenosylmethionine-dependent methyltransferase activity"/>
    <property type="evidence" value="ECO:0007669"/>
    <property type="project" value="InterPro"/>
</dbReference>
<dbReference type="HOGENOM" id="CLU_107100_0_0_10"/>
<feature type="domain" description="Methyltransferase type 11" evidence="2">
    <location>
        <begin position="74"/>
        <end position="178"/>
    </location>
</feature>
<protein>
    <recommendedName>
        <fullName evidence="2">Methyltransferase type 11 domain-containing protein</fullName>
    </recommendedName>
</protein>